<feature type="compositionally biased region" description="Low complexity" evidence="12">
    <location>
        <begin position="435"/>
        <end position="449"/>
    </location>
</feature>
<feature type="compositionally biased region" description="Pro residues" evidence="12">
    <location>
        <begin position="307"/>
        <end position="330"/>
    </location>
</feature>
<evidence type="ECO:0000256" key="2">
    <source>
        <dbReference type="ARBA" id="ARBA00005049"/>
    </source>
</evidence>
<feature type="compositionally biased region" description="Basic and acidic residues" evidence="12">
    <location>
        <begin position="274"/>
        <end position="285"/>
    </location>
</feature>
<dbReference type="PANTHER" id="PTHR43463">
    <property type="entry name" value="NICOTINATE-NUCLEOTIDE--DIMETHYLBENZIMIDAZOLE PHOSPHORIBOSYLTRANSFERASE"/>
    <property type="match status" value="1"/>
</dbReference>
<dbReference type="PANTHER" id="PTHR43463:SF1">
    <property type="entry name" value="NICOTINATE-NUCLEOTIDE--DIMETHYLBENZIMIDAZOLE PHOSPHORIBOSYLTRANSFERASE"/>
    <property type="match status" value="1"/>
</dbReference>
<dbReference type="InterPro" id="IPR000415">
    <property type="entry name" value="Nitroreductase-like"/>
</dbReference>
<protein>
    <recommendedName>
        <fullName evidence="5 11">Nicotinate-nucleotide--dimethylbenzimidazole phosphoribosyltransferase</fullName>
        <shortName evidence="11">NN:DBI PRT</shortName>
        <ecNumber evidence="4 11">2.4.2.21</ecNumber>
    </recommendedName>
    <alternativeName>
        <fullName evidence="9 11">N(1)-alpha-phosphoribosyltransferase</fullName>
    </alternativeName>
</protein>
<evidence type="ECO:0000313" key="14">
    <source>
        <dbReference type="EMBL" id="QIQ05709.1"/>
    </source>
</evidence>
<dbReference type="Pfam" id="PF02277">
    <property type="entry name" value="DBI_PRT"/>
    <property type="match status" value="1"/>
</dbReference>
<dbReference type="FunFam" id="3.40.50.10210:FF:000001">
    <property type="entry name" value="Nicotinate-nucleotide--dimethylbenzimidazole phosphoribosyltransferase"/>
    <property type="match status" value="1"/>
</dbReference>
<comment type="function">
    <text evidence="1 11">Catalyzes the synthesis of alpha-ribazole-5'-phosphate from nicotinate mononucleotide (NAMN) and 5,6-dimethylbenzimidazole (DMB).</text>
</comment>
<evidence type="ECO:0000259" key="13">
    <source>
        <dbReference type="Pfam" id="PF00881"/>
    </source>
</evidence>
<dbReference type="NCBIfam" id="TIGR02476">
    <property type="entry name" value="BluB"/>
    <property type="match status" value="1"/>
</dbReference>
<accession>A0A6G9H616</accession>
<sequence length="1236" mass="128259">MTDTGQVPGEVLPENAGMVDQQGVPVPSTYAYPDPDALYPDPLRPDPSYGDHAYGDVSYGDAVYPEAAYQEPAYQDTTYGQPLYQTPAEPVAEEEDVLLMPSGQGGWADPLPVPSPEPVRVRQQVPPIEQPAPLAEPVSPSPSPFVPGEEVSAAVPAPAPAPEGYQPSQEFAAEQYAAEQAFQAPEFAPPEQVIPQHVPDAEEAGTTTGHEPLAPGNVAAGQDPAAQASAAQSPADQVPAAESPADQGPAGQEPSGQETPAEESPGSAPPPHQPEAHETDGRDSGAVDLTAVRTPEPEPAPARTAPVPTPAPAPTPTPVRRPLHLGPPVPDTSGGVVRSLADRGPAAPARAVRVRNRPQPTPTLGPEYLDVPREDPAVAPPPQTPQLSEIPPQAGTPWSAETAAPAETVVQEPEQAPTEAVEAQLPPTEPEQAPEETPVVAEQAEQAPETPTPAPEAVHDPVEAPTEAPLPEPTPVPVPEADVAPVAEPDPEPEPQPEPAPVATPEPEPEPEVAAVAVPEVEAQAEPELAAPELAPVTAVAPEAAPEAEIAPAPEANAVPVTVLEPDPVPEPEEATPAAADPALAAEPTAPEAAPAPAPEAPLAAETTLTAETTPPATEVPATEAPAPEAPTAEVLATEAPAAEGASPGHEAAAPVETTVAAASGYDDAERDAVLRVMRERRDIRNGFRSDPVPHEVLLRVLEAAHTAPSVGHSQPWDFVVIRSAETRRSMHELAQRQREAYAKSLPKGRAKQFKELKIEAILETPVNIVVTADPTRGGRHTLGRHTQPQMAPYSSALAVENLWLAARAEGLGVGWVSFFDEREMVRALGLPEHLEVVAYLVVGYVDEFPEEPELMQAGWSKRRPLSWVVHEETYGRRALPGGEPQDLLQETVGAIRPLDAKALGEAWERQKRMTKPAGALGMLEIISAQLSGLSRLCPPPIPEPAAVAIFAGDHGVHAQGVTPWPQEVTAQMVANFLGGGAVCNAFANQVGAEVCVIDVGVVGDLPATPGLLPRKVRAGTADFTTGPALSREEVVAAIEVGIETARDLVAAGNKALLTGEMGIANTTVSAALICVYTGQDPAEVTGRGTGINDETHARKIDVVRRGLDLHRPDPSDPVGVLAAVGGLEHAAMVGFLLGGASLRTPVILDGVSAGAAALVARAIAPEALAACIAGHRSAEPGHVAALNKLGLRPLIDLDLRLGEGTGALLALPVVQSAARAMHEVATFDSAGVTEK</sequence>
<proteinExistence type="inferred from homology"/>
<gene>
    <name evidence="11 14" type="primary">cobT</name>
    <name evidence="14" type="ORF">HA039_28475</name>
</gene>
<comment type="catalytic activity">
    <reaction evidence="10 11">
        <text>5,6-dimethylbenzimidazole + nicotinate beta-D-ribonucleotide = alpha-ribazole 5'-phosphate + nicotinate + H(+)</text>
        <dbReference type="Rhea" id="RHEA:11196"/>
        <dbReference type="ChEBI" id="CHEBI:15378"/>
        <dbReference type="ChEBI" id="CHEBI:15890"/>
        <dbReference type="ChEBI" id="CHEBI:32544"/>
        <dbReference type="ChEBI" id="CHEBI:57502"/>
        <dbReference type="ChEBI" id="CHEBI:57918"/>
        <dbReference type="EC" id="2.4.2.21"/>
    </reaction>
</comment>
<feature type="compositionally biased region" description="Low complexity" evidence="12">
    <location>
        <begin position="30"/>
        <end position="41"/>
    </location>
</feature>
<keyword evidence="8 11" id="KW-0808">Transferase</keyword>
<dbReference type="KEGG" id="slia:HA039_28475"/>
<feature type="region of interest" description="Disordered" evidence="12">
    <location>
        <begin position="202"/>
        <end position="604"/>
    </location>
</feature>
<comment type="pathway">
    <text evidence="2 11">Nucleoside biosynthesis; alpha-ribazole biosynthesis; alpha-ribazole from 5,6-dimethylbenzimidazole: step 1/2.</text>
</comment>
<feature type="region of interest" description="Disordered" evidence="12">
    <location>
        <begin position="1"/>
        <end position="54"/>
    </location>
</feature>
<dbReference type="GO" id="GO:0009236">
    <property type="term" value="P:cobalamin biosynthetic process"/>
    <property type="evidence" value="ECO:0007669"/>
    <property type="project" value="UniProtKB-UniRule"/>
</dbReference>
<dbReference type="InterPro" id="IPR017846">
    <property type="entry name" value="Nict_dMeBzImd_PRibTrfase_bact"/>
</dbReference>
<dbReference type="AlphaFoldDB" id="A0A6G9H616"/>
<reference evidence="14 15" key="1">
    <citation type="submission" date="2020-03" db="EMBL/GenBank/DDBJ databases">
        <title>A novel species.</title>
        <authorList>
            <person name="Gao J."/>
        </authorList>
    </citation>
    <scope>NUCLEOTIDE SEQUENCE [LARGE SCALE GENOMIC DNA]</scope>
    <source>
        <strain evidence="14 15">QMT-12</strain>
    </source>
</reference>
<evidence type="ECO:0000256" key="11">
    <source>
        <dbReference type="HAMAP-Rule" id="MF_00230"/>
    </source>
</evidence>
<organism evidence="14 15">
    <name type="scientific">Streptomyces liangshanensis</name>
    <dbReference type="NCBI Taxonomy" id="2717324"/>
    <lineage>
        <taxon>Bacteria</taxon>
        <taxon>Bacillati</taxon>
        <taxon>Actinomycetota</taxon>
        <taxon>Actinomycetes</taxon>
        <taxon>Kitasatosporales</taxon>
        <taxon>Streptomycetaceae</taxon>
        <taxon>Streptomyces</taxon>
    </lineage>
</organism>
<evidence type="ECO:0000256" key="5">
    <source>
        <dbReference type="ARBA" id="ARBA00015486"/>
    </source>
</evidence>
<evidence type="ECO:0000256" key="10">
    <source>
        <dbReference type="ARBA" id="ARBA00047340"/>
    </source>
</evidence>
<dbReference type="Gene3D" id="3.40.109.10">
    <property type="entry name" value="NADH Oxidase"/>
    <property type="match status" value="1"/>
</dbReference>
<feature type="active site" description="Proton acceptor" evidence="11">
    <location>
        <position position="1204"/>
    </location>
</feature>
<dbReference type="Gene3D" id="3.40.50.10210">
    <property type="match status" value="1"/>
</dbReference>
<dbReference type="CDD" id="cd02439">
    <property type="entry name" value="DMB-PRT_CobT"/>
    <property type="match status" value="1"/>
</dbReference>
<keyword evidence="15" id="KW-1185">Reference proteome</keyword>
<feature type="domain" description="Nitroreductase" evidence="13">
    <location>
        <begin position="679"/>
        <end position="845"/>
    </location>
</feature>
<dbReference type="GO" id="GO:0016491">
    <property type="term" value="F:oxidoreductase activity"/>
    <property type="evidence" value="ECO:0007669"/>
    <property type="project" value="InterPro"/>
</dbReference>
<dbReference type="CDD" id="cd02145">
    <property type="entry name" value="BluB"/>
    <property type="match status" value="1"/>
</dbReference>
<evidence type="ECO:0000256" key="12">
    <source>
        <dbReference type="SAM" id="MobiDB-lite"/>
    </source>
</evidence>
<feature type="compositionally biased region" description="Low complexity" evidence="12">
    <location>
        <begin position="575"/>
        <end position="593"/>
    </location>
</feature>
<evidence type="ECO:0000256" key="6">
    <source>
        <dbReference type="ARBA" id="ARBA00022573"/>
    </source>
</evidence>
<feature type="compositionally biased region" description="Pro residues" evidence="12">
    <location>
        <begin position="496"/>
        <end position="506"/>
    </location>
</feature>
<dbReference type="InterPro" id="IPR023195">
    <property type="entry name" value="Nict_dMeBzImd_PRibTrfase_N"/>
</dbReference>
<feature type="compositionally biased region" description="Low complexity" evidence="12">
    <location>
        <begin position="146"/>
        <end position="156"/>
    </location>
</feature>
<dbReference type="EC" id="2.4.2.21" evidence="4 11"/>
<keyword evidence="6 11" id="KW-0169">Cobalamin biosynthesis</keyword>
<dbReference type="InterPro" id="IPR012825">
    <property type="entry name" value="BluB"/>
</dbReference>
<dbReference type="InterPro" id="IPR003200">
    <property type="entry name" value="Nict_dMeBzImd_PRibTrfase"/>
</dbReference>
<feature type="compositionally biased region" description="Low complexity" evidence="12">
    <location>
        <begin position="218"/>
        <end position="241"/>
    </location>
</feature>
<evidence type="ECO:0000313" key="15">
    <source>
        <dbReference type="Proteomes" id="UP000501179"/>
    </source>
</evidence>
<feature type="region of interest" description="Disordered" evidence="12">
    <location>
        <begin position="131"/>
        <end position="166"/>
    </location>
</feature>
<dbReference type="NCBIfam" id="TIGR03160">
    <property type="entry name" value="cobT_DBIPRT"/>
    <property type="match status" value="1"/>
</dbReference>
<dbReference type="InterPro" id="IPR029479">
    <property type="entry name" value="Nitroreductase"/>
</dbReference>
<dbReference type="GO" id="GO:0008939">
    <property type="term" value="F:nicotinate-nucleotide-dimethylbenzimidazole phosphoribosyltransferase activity"/>
    <property type="evidence" value="ECO:0007669"/>
    <property type="project" value="UniProtKB-UniRule"/>
</dbReference>
<name>A0A6G9H616_9ACTN</name>
<dbReference type="HAMAP" id="MF_00230">
    <property type="entry name" value="CobT"/>
    <property type="match status" value="1"/>
</dbReference>
<dbReference type="SUPFAM" id="SSF52733">
    <property type="entry name" value="Nicotinate mononucleotide:5,6-dimethylbenzimidazole phosphoribosyltransferase (CobT)"/>
    <property type="match status" value="1"/>
</dbReference>
<dbReference type="RefSeq" id="WP_167034200.1">
    <property type="nucleotide sequence ID" value="NZ_CP050177.1"/>
</dbReference>
<dbReference type="Proteomes" id="UP000501179">
    <property type="component" value="Chromosome"/>
</dbReference>
<dbReference type="UniPathway" id="UPA00061">
    <property type="reaction ID" value="UER00516"/>
</dbReference>
<evidence type="ECO:0000256" key="4">
    <source>
        <dbReference type="ARBA" id="ARBA00011991"/>
    </source>
</evidence>
<evidence type="ECO:0000256" key="8">
    <source>
        <dbReference type="ARBA" id="ARBA00022679"/>
    </source>
</evidence>
<dbReference type="Gene3D" id="1.10.1610.10">
    <property type="match status" value="1"/>
</dbReference>
<dbReference type="NCBIfam" id="NF000996">
    <property type="entry name" value="PRK00105.1"/>
    <property type="match status" value="1"/>
</dbReference>
<feature type="compositionally biased region" description="Pro residues" evidence="12">
    <location>
        <begin position="468"/>
        <end position="478"/>
    </location>
</feature>
<comment type="similarity">
    <text evidence="3 11">Belongs to the CobT family.</text>
</comment>
<evidence type="ECO:0000256" key="7">
    <source>
        <dbReference type="ARBA" id="ARBA00022676"/>
    </source>
</evidence>
<dbReference type="InterPro" id="IPR036087">
    <property type="entry name" value="Nict_dMeBzImd_PRibTrfase_sf"/>
</dbReference>
<evidence type="ECO:0000256" key="9">
    <source>
        <dbReference type="ARBA" id="ARBA00030686"/>
    </source>
</evidence>
<dbReference type="SUPFAM" id="SSF55469">
    <property type="entry name" value="FMN-dependent nitroreductase-like"/>
    <property type="match status" value="1"/>
</dbReference>
<evidence type="ECO:0000256" key="1">
    <source>
        <dbReference type="ARBA" id="ARBA00002197"/>
    </source>
</evidence>
<keyword evidence="7 11" id="KW-0328">Glycosyltransferase</keyword>
<feature type="compositionally biased region" description="Low complexity" evidence="12">
    <location>
        <begin position="512"/>
        <end position="566"/>
    </location>
</feature>
<evidence type="ECO:0000256" key="3">
    <source>
        <dbReference type="ARBA" id="ARBA00007110"/>
    </source>
</evidence>
<dbReference type="EMBL" id="CP050177">
    <property type="protein sequence ID" value="QIQ05709.1"/>
    <property type="molecule type" value="Genomic_DNA"/>
</dbReference>
<dbReference type="Pfam" id="PF00881">
    <property type="entry name" value="Nitroreductase"/>
    <property type="match status" value="1"/>
</dbReference>